<feature type="transmembrane region" description="Helical" evidence="6">
    <location>
        <begin position="112"/>
        <end position="137"/>
    </location>
</feature>
<evidence type="ECO:0000256" key="4">
    <source>
        <dbReference type="ARBA" id="ARBA00022989"/>
    </source>
</evidence>
<dbReference type="PANTHER" id="PTHR35007">
    <property type="entry name" value="INTEGRAL MEMBRANE PROTEIN-RELATED"/>
    <property type="match status" value="1"/>
</dbReference>
<dbReference type="STRING" id="665126.ABB55_19360"/>
<keyword evidence="2" id="KW-1003">Cell membrane</keyword>
<dbReference type="RefSeq" id="WP_054360272.1">
    <property type="nucleotide sequence ID" value="NZ_JAPCYQ010000001.1"/>
</dbReference>
<evidence type="ECO:0000259" key="7">
    <source>
        <dbReference type="Pfam" id="PF00482"/>
    </source>
</evidence>
<evidence type="ECO:0000313" key="8">
    <source>
        <dbReference type="EMBL" id="KPL54106.1"/>
    </source>
</evidence>
<protein>
    <submittedName>
        <fullName evidence="8">Type II secretion system protein</fullName>
    </submittedName>
</protein>
<reference evidence="8 9" key="2">
    <citation type="submission" date="2015-10" db="EMBL/GenBank/DDBJ databases">
        <title>Draft Genome Sequence of Prosthecomicrobium hirschii ATCC 27832.</title>
        <authorList>
            <person name="Daniel J."/>
            <person name="Givan S.A."/>
            <person name="Brun Y.V."/>
            <person name="Brown P.J."/>
        </authorList>
    </citation>
    <scope>NUCLEOTIDE SEQUENCE [LARGE SCALE GENOMIC DNA]</scope>
    <source>
        <strain evidence="8 9">16</strain>
    </source>
</reference>
<evidence type="ECO:0000256" key="2">
    <source>
        <dbReference type="ARBA" id="ARBA00022475"/>
    </source>
</evidence>
<dbReference type="OrthoDB" id="9810662at2"/>
<evidence type="ECO:0000256" key="3">
    <source>
        <dbReference type="ARBA" id="ARBA00022692"/>
    </source>
</evidence>
<feature type="domain" description="Type II secretion system protein GspF" evidence="7">
    <location>
        <begin position="186"/>
        <end position="314"/>
    </location>
</feature>
<dbReference type="AlphaFoldDB" id="A0A0P6VQH7"/>
<keyword evidence="3 6" id="KW-0812">Transmembrane</keyword>
<sequence length="325" mass="36062">MFKTIMTLMTDPSFMLGVLVAIGVAATIITLTMPLLERDQLKTRMKAVGVEREKIRARERARLAAESKISLRNEPKAYMRELVDRFNLRETLADEGTQNKLRMAGFRGQAPITVYLFARFVLPFALFILGTTYFFVLAKGSATPAGMKVAYSVGLAGLGLYLPNLYLSNMIQKRQVSIRRSWPDALDLTLICVESGMSIEAAFRKVAEEIGSSSIPLAEEMSLTCAELSFLQERRKAYENLAMRTGLESVKGVVTALIQAERYGTPLGQALRVLSQESRDARMAEAEKKAAALPPKLTVPMIVFFLPVLFIVIMGPAMIQLLKLN</sequence>
<accession>A0A0P6VQH7</accession>
<dbReference type="Pfam" id="PF00482">
    <property type="entry name" value="T2SSF"/>
    <property type="match status" value="1"/>
</dbReference>
<dbReference type="EMBL" id="LJYW01000001">
    <property type="protein sequence ID" value="KPL54106.1"/>
    <property type="molecule type" value="Genomic_DNA"/>
</dbReference>
<feature type="transmembrane region" description="Helical" evidence="6">
    <location>
        <begin position="149"/>
        <end position="167"/>
    </location>
</feature>
<keyword evidence="9" id="KW-1185">Reference proteome</keyword>
<feature type="transmembrane region" description="Helical" evidence="6">
    <location>
        <begin position="297"/>
        <end position="319"/>
    </location>
</feature>
<dbReference type="InterPro" id="IPR018076">
    <property type="entry name" value="T2SS_GspF_dom"/>
</dbReference>
<organism evidence="8 9">
    <name type="scientific">Prosthecodimorpha hirschii</name>
    <dbReference type="NCBI Taxonomy" id="665126"/>
    <lineage>
        <taxon>Bacteria</taxon>
        <taxon>Pseudomonadati</taxon>
        <taxon>Pseudomonadota</taxon>
        <taxon>Alphaproteobacteria</taxon>
        <taxon>Hyphomicrobiales</taxon>
        <taxon>Ancalomicrobiaceae</taxon>
        <taxon>Prosthecodimorpha</taxon>
    </lineage>
</organism>
<evidence type="ECO:0000256" key="5">
    <source>
        <dbReference type="ARBA" id="ARBA00023136"/>
    </source>
</evidence>
<comment type="caution">
    <text evidence="8">The sequence shown here is derived from an EMBL/GenBank/DDBJ whole genome shotgun (WGS) entry which is preliminary data.</text>
</comment>
<comment type="subcellular location">
    <subcellularLocation>
        <location evidence="1">Cell membrane</location>
        <topology evidence="1">Multi-pass membrane protein</topology>
    </subcellularLocation>
</comment>
<dbReference type="PANTHER" id="PTHR35007:SF2">
    <property type="entry name" value="PILUS ASSEMBLE PROTEIN"/>
    <property type="match status" value="1"/>
</dbReference>
<feature type="transmembrane region" description="Helical" evidence="6">
    <location>
        <begin position="14"/>
        <end position="36"/>
    </location>
</feature>
<dbReference type="Proteomes" id="UP000048984">
    <property type="component" value="Unassembled WGS sequence"/>
</dbReference>
<gene>
    <name evidence="8" type="ORF">ABB55_19360</name>
</gene>
<reference evidence="8 9" key="1">
    <citation type="submission" date="2015-09" db="EMBL/GenBank/DDBJ databases">
        <authorList>
            <person name="Jackson K.R."/>
            <person name="Lunt B.L."/>
            <person name="Fisher J.N.B."/>
            <person name="Gardner A.V."/>
            <person name="Bailey M.E."/>
            <person name="Deus L.M."/>
            <person name="Earl A.S."/>
            <person name="Gibby P.D."/>
            <person name="Hartmann K.A."/>
            <person name="Liu J.E."/>
            <person name="Manci A.M."/>
            <person name="Nielsen D.A."/>
            <person name="Solomon M.B."/>
            <person name="Breakwell D.P."/>
            <person name="Burnett S.H."/>
            <person name="Grose J.H."/>
        </authorList>
    </citation>
    <scope>NUCLEOTIDE SEQUENCE [LARGE SCALE GENOMIC DNA]</scope>
    <source>
        <strain evidence="8 9">16</strain>
    </source>
</reference>
<name>A0A0P6VQH7_9HYPH</name>
<evidence type="ECO:0000256" key="6">
    <source>
        <dbReference type="SAM" id="Phobius"/>
    </source>
</evidence>
<proteinExistence type="predicted"/>
<keyword evidence="4 6" id="KW-1133">Transmembrane helix</keyword>
<keyword evidence="5 6" id="KW-0472">Membrane</keyword>
<evidence type="ECO:0000313" key="9">
    <source>
        <dbReference type="Proteomes" id="UP000048984"/>
    </source>
</evidence>
<dbReference type="GO" id="GO:0005886">
    <property type="term" value="C:plasma membrane"/>
    <property type="evidence" value="ECO:0007669"/>
    <property type="project" value="UniProtKB-SubCell"/>
</dbReference>
<evidence type="ECO:0000256" key="1">
    <source>
        <dbReference type="ARBA" id="ARBA00004651"/>
    </source>
</evidence>